<gene>
    <name evidence="2" type="ORF">WG66_6449</name>
</gene>
<evidence type="ECO:0000256" key="1">
    <source>
        <dbReference type="SAM" id="MobiDB-lite"/>
    </source>
</evidence>
<protein>
    <submittedName>
        <fullName evidence="2">Uncharacterized protein</fullName>
    </submittedName>
</protein>
<dbReference type="AlphaFoldDB" id="A0A0W0FXG8"/>
<proteinExistence type="predicted"/>
<dbReference type="Proteomes" id="UP000054988">
    <property type="component" value="Unassembled WGS sequence"/>
</dbReference>
<name>A0A0W0FXG8_MONRR</name>
<feature type="region of interest" description="Disordered" evidence="1">
    <location>
        <begin position="42"/>
        <end position="172"/>
    </location>
</feature>
<accession>A0A0W0FXG8</accession>
<reference evidence="2 3" key="1">
    <citation type="submission" date="2015-12" db="EMBL/GenBank/DDBJ databases">
        <title>Draft genome sequence of Moniliophthora roreri, the causal agent of frosty pod rot of cacao.</title>
        <authorList>
            <person name="Aime M.C."/>
            <person name="Diaz-Valderrama J.R."/>
            <person name="Kijpornyongpan T."/>
            <person name="Phillips-Mora W."/>
        </authorList>
    </citation>
    <scope>NUCLEOTIDE SEQUENCE [LARGE SCALE GENOMIC DNA]</scope>
    <source>
        <strain evidence="2 3">MCA 2952</strain>
    </source>
</reference>
<comment type="caution">
    <text evidence="2">The sequence shown here is derived from an EMBL/GenBank/DDBJ whole genome shotgun (WGS) entry which is preliminary data.</text>
</comment>
<feature type="compositionally biased region" description="Low complexity" evidence="1">
    <location>
        <begin position="1"/>
        <end position="16"/>
    </location>
</feature>
<feature type="compositionally biased region" description="Basic and acidic residues" evidence="1">
    <location>
        <begin position="67"/>
        <end position="77"/>
    </location>
</feature>
<evidence type="ECO:0000313" key="2">
    <source>
        <dbReference type="EMBL" id="KTB40982.1"/>
    </source>
</evidence>
<organism evidence="2 3">
    <name type="scientific">Moniliophthora roreri</name>
    <name type="common">Frosty pod rot fungus</name>
    <name type="synonym">Monilia roreri</name>
    <dbReference type="NCBI Taxonomy" id="221103"/>
    <lineage>
        <taxon>Eukaryota</taxon>
        <taxon>Fungi</taxon>
        <taxon>Dikarya</taxon>
        <taxon>Basidiomycota</taxon>
        <taxon>Agaricomycotina</taxon>
        <taxon>Agaricomycetes</taxon>
        <taxon>Agaricomycetidae</taxon>
        <taxon>Agaricales</taxon>
        <taxon>Marasmiineae</taxon>
        <taxon>Marasmiaceae</taxon>
        <taxon>Moniliophthora</taxon>
    </lineage>
</organism>
<sequence length="172" mass="18159">MYLSSPSHNGVVSSSHKPVTWQLPPVGESIVIDSNKQSSAQVMNKLNAAKDEASQEQDVVGNPATKSNHEPKSKKAVSESGGGGSGDPEAQSQRQCKRKSASGADDGGDGTALAVVGVKCSTPEPDPGTQPNKEHSGHPKWARKLKDCTADNKITGSPQKRHKESHLVQYLI</sequence>
<dbReference type="EMBL" id="LATX01001529">
    <property type="protein sequence ID" value="KTB40982.1"/>
    <property type="molecule type" value="Genomic_DNA"/>
</dbReference>
<evidence type="ECO:0000313" key="3">
    <source>
        <dbReference type="Proteomes" id="UP000054988"/>
    </source>
</evidence>
<feature type="region of interest" description="Disordered" evidence="1">
    <location>
        <begin position="1"/>
        <end position="23"/>
    </location>
</feature>